<dbReference type="Proteomes" id="UP001219037">
    <property type="component" value="Chromosome"/>
</dbReference>
<protein>
    <submittedName>
        <fullName evidence="1">ADP-ribosylglycohydrolase family protein</fullName>
    </submittedName>
</protein>
<reference evidence="1 2" key="1">
    <citation type="submission" date="2023-04" db="EMBL/GenBank/DDBJ databases">
        <title>Funneling lignin-derived compounds into biodiesel using alkali-halophilic Citricoccus sp. P2.</title>
        <authorList>
            <person name="Luo C.-B."/>
        </authorList>
    </citation>
    <scope>NUCLEOTIDE SEQUENCE [LARGE SCALE GENOMIC DNA]</scope>
    <source>
        <strain evidence="1 2">P2</strain>
    </source>
</reference>
<dbReference type="EMBL" id="CP121252">
    <property type="protein sequence ID" value="WFP17713.1"/>
    <property type="molecule type" value="Genomic_DNA"/>
</dbReference>
<dbReference type="InterPro" id="IPR036705">
    <property type="entry name" value="Ribosyl_crysJ1_sf"/>
</dbReference>
<dbReference type="RefSeq" id="WP_278159415.1">
    <property type="nucleotide sequence ID" value="NZ_CP121252.1"/>
</dbReference>
<dbReference type="Gene3D" id="1.10.4080.10">
    <property type="entry name" value="ADP-ribosylation/Crystallin J1"/>
    <property type="match status" value="1"/>
</dbReference>
<dbReference type="Pfam" id="PF03747">
    <property type="entry name" value="ADP_ribosyl_GH"/>
    <property type="match status" value="1"/>
</dbReference>
<name>A0ABY8HAM5_9MICC</name>
<accession>A0ABY8HAM5</accession>
<sequence length="307" mass="32738">MTESSHPAPLPEGFAVRAEMLLRASAETDSGLSVYFFDGLLEWIEWANQGYESDPTACVWLGGLRWWRAQRGTLPDGAPPVPPRWIDEQSVLETVFGGDAERNLRALDSDQMPTLRDPAHPGDDGPRALSRSAIYALVPGLEDHLIVSLARQGAALTQGEPAAWEASCAAAVIIADLLYSAHDGDSTDALVHAVHRAVDVLEAEPAAPVRALLTTALEKAQTTSDLDAVAWPDELVGSSAPVVLAAAAYASAVGEERLEDHPEEPESVSVLVRQLRAARGREPIIVEGPAAPDLVSVAVERWVASIT</sequence>
<proteinExistence type="predicted"/>
<evidence type="ECO:0000313" key="1">
    <source>
        <dbReference type="EMBL" id="WFP17713.1"/>
    </source>
</evidence>
<keyword evidence="2" id="KW-1185">Reference proteome</keyword>
<organism evidence="1 2">
    <name type="scientific">Citricoccus muralis</name>
    <dbReference type="NCBI Taxonomy" id="169134"/>
    <lineage>
        <taxon>Bacteria</taxon>
        <taxon>Bacillati</taxon>
        <taxon>Actinomycetota</taxon>
        <taxon>Actinomycetes</taxon>
        <taxon>Micrococcales</taxon>
        <taxon>Micrococcaceae</taxon>
        <taxon>Citricoccus</taxon>
    </lineage>
</organism>
<evidence type="ECO:0000313" key="2">
    <source>
        <dbReference type="Proteomes" id="UP001219037"/>
    </source>
</evidence>
<gene>
    <name evidence="1" type="ORF">P8192_06310</name>
</gene>
<dbReference type="InterPro" id="IPR005502">
    <property type="entry name" value="Ribosyl_crysJ1"/>
</dbReference>
<dbReference type="SUPFAM" id="SSF101478">
    <property type="entry name" value="ADP-ribosylglycohydrolase"/>
    <property type="match status" value="1"/>
</dbReference>